<evidence type="ECO:0000313" key="2">
    <source>
        <dbReference type="EMBL" id="JAH13353.1"/>
    </source>
</evidence>
<protein>
    <submittedName>
        <fullName evidence="2">Uncharacterized protein</fullName>
    </submittedName>
</protein>
<reference evidence="2" key="2">
    <citation type="journal article" date="2015" name="Fish Shellfish Immunol.">
        <title>Early steps in the European eel (Anguilla anguilla)-Vibrio vulnificus interaction in the gills: Role of the RtxA13 toxin.</title>
        <authorList>
            <person name="Callol A."/>
            <person name="Pajuelo D."/>
            <person name="Ebbesson L."/>
            <person name="Teles M."/>
            <person name="MacKenzie S."/>
            <person name="Amaro C."/>
        </authorList>
    </citation>
    <scope>NUCLEOTIDE SEQUENCE</scope>
</reference>
<reference evidence="2" key="1">
    <citation type="submission" date="2014-11" db="EMBL/GenBank/DDBJ databases">
        <authorList>
            <person name="Amaro Gonzalez C."/>
        </authorList>
    </citation>
    <scope>NUCLEOTIDE SEQUENCE</scope>
</reference>
<sequence length="24" mass="2438">MGIILNQGVGNPKSNASHLLCSSP</sequence>
<dbReference type="EMBL" id="GBXM01095224">
    <property type="protein sequence ID" value="JAH13353.1"/>
    <property type="molecule type" value="Transcribed_RNA"/>
</dbReference>
<accession>A0A0E9QB83</accession>
<dbReference type="AlphaFoldDB" id="A0A0E9QB83"/>
<organism evidence="2">
    <name type="scientific">Anguilla anguilla</name>
    <name type="common">European freshwater eel</name>
    <name type="synonym">Muraena anguilla</name>
    <dbReference type="NCBI Taxonomy" id="7936"/>
    <lineage>
        <taxon>Eukaryota</taxon>
        <taxon>Metazoa</taxon>
        <taxon>Chordata</taxon>
        <taxon>Craniata</taxon>
        <taxon>Vertebrata</taxon>
        <taxon>Euteleostomi</taxon>
        <taxon>Actinopterygii</taxon>
        <taxon>Neopterygii</taxon>
        <taxon>Teleostei</taxon>
        <taxon>Anguilliformes</taxon>
        <taxon>Anguillidae</taxon>
        <taxon>Anguilla</taxon>
    </lineage>
</organism>
<feature type="region of interest" description="Disordered" evidence="1">
    <location>
        <begin position="1"/>
        <end position="24"/>
    </location>
</feature>
<evidence type="ECO:0000256" key="1">
    <source>
        <dbReference type="SAM" id="MobiDB-lite"/>
    </source>
</evidence>
<name>A0A0E9QB83_ANGAN</name>
<proteinExistence type="predicted"/>
<feature type="compositionally biased region" description="Polar residues" evidence="1">
    <location>
        <begin position="8"/>
        <end position="24"/>
    </location>
</feature>